<comment type="caution">
    <text evidence="2">The sequence shown here is derived from an EMBL/GenBank/DDBJ whole genome shotgun (WGS) entry which is preliminary data.</text>
</comment>
<reference evidence="2" key="1">
    <citation type="journal article" date="2019" name="Sci. Rep.">
        <title>Draft genome of Tanacetum cinerariifolium, the natural source of mosquito coil.</title>
        <authorList>
            <person name="Yamashiro T."/>
            <person name="Shiraishi A."/>
            <person name="Satake H."/>
            <person name="Nakayama K."/>
        </authorList>
    </citation>
    <scope>NUCLEOTIDE SEQUENCE</scope>
</reference>
<feature type="compositionally biased region" description="Acidic residues" evidence="1">
    <location>
        <begin position="148"/>
        <end position="172"/>
    </location>
</feature>
<feature type="compositionally biased region" description="Acidic residues" evidence="1">
    <location>
        <begin position="207"/>
        <end position="220"/>
    </location>
</feature>
<evidence type="ECO:0000313" key="2">
    <source>
        <dbReference type="EMBL" id="GEU70866.1"/>
    </source>
</evidence>
<sequence length="513" mass="58798">MESICYRHQQVLKWEKTRMDKICLSRAQILWDAKKMKKMSYPRFTKIIIDYFMSKDQSISRRNKMFWHTSRDGTMFTSMRCISRHEKTQVYGAILLKELTNQAMLESEAYKTYYAFASGEKIPKPNKKDFHISHESSSGDGVNTSRSDEEDDDENEFEEEVEINDDDCDDNDNEKTESDSDVILDPNKTNEEHDKEEAEYDDKFNLEEDENINEEEDDEVTTDLYKDVNVNLGNKYADMTYADQGATEQQHASHQSGFEKEEEDAHVTLTPVLDAQKTGGLTQSSFVSSDITSKLLSLANLSSPDNEIASLMDTTAYHATTILEITSSFTTPTPPPPPFFNVATPVIKKNVTKSLEAAVLTRSSSQPQSSYEATTTLSEFELTKILIVMIEKNKSFDVADYKGELYDALVKSYNTDKDIYESYGEVFTFKKSRDDKEKDQDPYAGSDRGTKRRKSSKDDESSRDSRSKEKKSSSKQQDQEFITRDNDEQPADKEVTKAEWFKKPKRPPTLDPD</sequence>
<accession>A0A6L2MA18</accession>
<protein>
    <submittedName>
        <fullName evidence="2">Uncharacterized protein</fullName>
    </submittedName>
</protein>
<feature type="compositionally biased region" description="Basic and acidic residues" evidence="1">
    <location>
        <begin position="432"/>
        <end position="441"/>
    </location>
</feature>
<gene>
    <name evidence="2" type="ORF">Tci_042844</name>
</gene>
<feature type="region of interest" description="Disordered" evidence="1">
    <location>
        <begin position="125"/>
        <end position="220"/>
    </location>
</feature>
<feature type="compositionally biased region" description="Basic and acidic residues" evidence="1">
    <location>
        <begin position="188"/>
        <end position="206"/>
    </location>
</feature>
<organism evidence="2">
    <name type="scientific">Tanacetum cinerariifolium</name>
    <name type="common">Dalmatian daisy</name>
    <name type="synonym">Chrysanthemum cinerariifolium</name>
    <dbReference type="NCBI Taxonomy" id="118510"/>
    <lineage>
        <taxon>Eukaryota</taxon>
        <taxon>Viridiplantae</taxon>
        <taxon>Streptophyta</taxon>
        <taxon>Embryophyta</taxon>
        <taxon>Tracheophyta</taxon>
        <taxon>Spermatophyta</taxon>
        <taxon>Magnoliopsida</taxon>
        <taxon>eudicotyledons</taxon>
        <taxon>Gunneridae</taxon>
        <taxon>Pentapetalae</taxon>
        <taxon>asterids</taxon>
        <taxon>campanulids</taxon>
        <taxon>Asterales</taxon>
        <taxon>Asteraceae</taxon>
        <taxon>Asteroideae</taxon>
        <taxon>Anthemideae</taxon>
        <taxon>Anthemidinae</taxon>
        <taxon>Tanacetum</taxon>
    </lineage>
</organism>
<feature type="region of interest" description="Disordered" evidence="1">
    <location>
        <begin position="432"/>
        <end position="513"/>
    </location>
</feature>
<dbReference type="AlphaFoldDB" id="A0A6L2MA18"/>
<name>A0A6L2MA18_TANCI</name>
<feature type="compositionally biased region" description="Basic and acidic residues" evidence="1">
    <location>
        <begin position="125"/>
        <end position="134"/>
    </location>
</feature>
<dbReference type="EMBL" id="BKCJ010006196">
    <property type="protein sequence ID" value="GEU70866.1"/>
    <property type="molecule type" value="Genomic_DNA"/>
</dbReference>
<feature type="compositionally biased region" description="Basic and acidic residues" evidence="1">
    <location>
        <begin position="456"/>
        <end position="502"/>
    </location>
</feature>
<proteinExistence type="predicted"/>
<feature type="compositionally biased region" description="Polar residues" evidence="1">
    <location>
        <begin position="135"/>
        <end position="145"/>
    </location>
</feature>
<evidence type="ECO:0000256" key="1">
    <source>
        <dbReference type="SAM" id="MobiDB-lite"/>
    </source>
</evidence>